<name>A0A0M8N279_ESCWE</name>
<organism evidence="2 3">
    <name type="scientific">Escovopsis weberi</name>
    <dbReference type="NCBI Taxonomy" id="150374"/>
    <lineage>
        <taxon>Eukaryota</taxon>
        <taxon>Fungi</taxon>
        <taxon>Dikarya</taxon>
        <taxon>Ascomycota</taxon>
        <taxon>Pezizomycotina</taxon>
        <taxon>Sordariomycetes</taxon>
        <taxon>Hypocreomycetidae</taxon>
        <taxon>Hypocreales</taxon>
        <taxon>Hypocreaceae</taxon>
        <taxon>Escovopsis</taxon>
    </lineage>
</organism>
<sequence length="340" mass="38662">MYHQWSNHQFEMNSQASQSSSPMNNAPPGPPDFPYDERRTPVPPEAPYLGSKASKTPIKGRGPRSNSQLDPADDHKNCYGQEIPPTLKSTCPEEERCIFESRWRHRHKRGQDMWDSIQADFYKKFGKQHGKEMLQMKFKRGRAKYLQWPDRDDQLVREAFRKLEKNRYQLILNYFLEMGGSRNMLLSASDIEIKVVNDLKLEDNIYVEAGDGLDVRRRRKVPMKKRPGAGSGSRAGDGSGADVHDMLNVMSHSSLTEDDVINQVYERRDRWDEGPSSPPLGGVNGNGVNGGTGGGEMLDVQLWESRAPMKSEPTHLMKYGAHMVGAHHQGPPSQLYQRRK</sequence>
<feature type="region of interest" description="Disordered" evidence="1">
    <location>
        <begin position="270"/>
        <end position="295"/>
    </location>
</feature>
<reference evidence="2 3" key="1">
    <citation type="submission" date="2015-07" db="EMBL/GenBank/DDBJ databases">
        <title>The genome of the fungus Escovopsis weberi, a specialized disease agent of ant agriculture.</title>
        <authorList>
            <person name="de Man T.J."/>
            <person name="Stajich J.E."/>
            <person name="Kubicek C.P."/>
            <person name="Chenthamara K."/>
            <person name="Atanasova L."/>
            <person name="Druzhinina I.S."/>
            <person name="Birnbaum S."/>
            <person name="Barribeau S.M."/>
            <person name="Teiling C."/>
            <person name="Suen G."/>
            <person name="Currie C."/>
            <person name="Gerardo N.M."/>
        </authorList>
    </citation>
    <scope>NUCLEOTIDE SEQUENCE [LARGE SCALE GENOMIC DNA]</scope>
</reference>
<feature type="region of interest" description="Disordered" evidence="1">
    <location>
        <begin position="218"/>
        <end position="244"/>
    </location>
</feature>
<feature type="compositionally biased region" description="Gly residues" evidence="1">
    <location>
        <begin position="282"/>
        <end position="295"/>
    </location>
</feature>
<evidence type="ECO:0000313" key="2">
    <source>
        <dbReference type="EMBL" id="KOS18440.1"/>
    </source>
</evidence>
<keyword evidence="3" id="KW-1185">Reference proteome</keyword>
<feature type="region of interest" description="Disordered" evidence="1">
    <location>
        <begin position="1"/>
        <end position="86"/>
    </location>
</feature>
<evidence type="ECO:0000313" key="3">
    <source>
        <dbReference type="Proteomes" id="UP000053831"/>
    </source>
</evidence>
<dbReference type="EMBL" id="LGSR01000020">
    <property type="protein sequence ID" value="KOS18440.1"/>
    <property type="molecule type" value="Genomic_DNA"/>
</dbReference>
<feature type="compositionally biased region" description="Polar residues" evidence="1">
    <location>
        <begin position="1"/>
        <end position="24"/>
    </location>
</feature>
<gene>
    <name evidence="2" type="ORF">ESCO_000539</name>
</gene>
<feature type="compositionally biased region" description="Basic residues" evidence="1">
    <location>
        <begin position="218"/>
        <end position="227"/>
    </location>
</feature>
<accession>A0A0M8N279</accession>
<dbReference type="OrthoDB" id="5421421at2759"/>
<protein>
    <submittedName>
        <fullName evidence="2">Uncharacterized protein</fullName>
    </submittedName>
</protein>
<dbReference type="AlphaFoldDB" id="A0A0M8N279"/>
<dbReference type="Proteomes" id="UP000053831">
    <property type="component" value="Unassembled WGS sequence"/>
</dbReference>
<proteinExistence type="predicted"/>
<evidence type="ECO:0000256" key="1">
    <source>
        <dbReference type="SAM" id="MobiDB-lite"/>
    </source>
</evidence>
<feature type="compositionally biased region" description="Gly residues" evidence="1">
    <location>
        <begin position="229"/>
        <end position="239"/>
    </location>
</feature>
<dbReference type="STRING" id="150374.A0A0M8N279"/>
<comment type="caution">
    <text evidence="2">The sequence shown here is derived from an EMBL/GenBank/DDBJ whole genome shotgun (WGS) entry which is preliminary data.</text>
</comment>